<dbReference type="Gene3D" id="3.40.1440.10">
    <property type="entry name" value="GIY-YIG endonuclease"/>
    <property type="match status" value="1"/>
</dbReference>
<evidence type="ECO:0000313" key="4">
    <source>
        <dbReference type="Proteomes" id="UP000178744"/>
    </source>
</evidence>
<comment type="caution">
    <text evidence="3">The sequence shown here is derived from an EMBL/GenBank/DDBJ whole genome shotgun (WGS) entry which is preliminary data.</text>
</comment>
<gene>
    <name evidence="3" type="ORF">A3B23_00185</name>
</gene>
<dbReference type="PROSITE" id="PS50164">
    <property type="entry name" value="GIY_YIG"/>
    <property type="match status" value="1"/>
</dbReference>
<dbReference type="InterPro" id="IPR050190">
    <property type="entry name" value="UPF0213_domain"/>
</dbReference>
<evidence type="ECO:0000256" key="1">
    <source>
        <dbReference type="ARBA" id="ARBA00007435"/>
    </source>
</evidence>
<dbReference type="PANTHER" id="PTHR34477:SF1">
    <property type="entry name" value="UPF0213 PROTEIN YHBQ"/>
    <property type="match status" value="1"/>
</dbReference>
<sequence>MFYFYLLKNKFKNIYIGYTADLRQRIKDHNYGKVDVTKDKKPWQIFYYEAYLSEDDARLRESTLKNYGSILGQLKKRISKSLGYSL</sequence>
<feature type="domain" description="GIY-YIG" evidence="2">
    <location>
        <begin position="1"/>
        <end position="77"/>
    </location>
</feature>
<dbReference type="PANTHER" id="PTHR34477">
    <property type="entry name" value="UPF0213 PROTEIN YHBQ"/>
    <property type="match status" value="1"/>
</dbReference>
<protein>
    <recommendedName>
        <fullName evidence="2">GIY-YIG domain-containing protein</fullName>
    </recommendedName>
</protein>
<dbReference type="Pfam" id="PF01541">
    <property type="entry name" value="GIY-YIG"/>
    <property type="match status" value="1"/>
</dbReference>
<dbReference type="InterPro" id="IPR000305">
    <property type="entry name" value="GIY-YIG_endonuc"/>
</dbReference>
<dbReference type="EMBL" id="MHIY01000003">
    <property type="protein sequence ID" value="OGY60309.1"/>
    <property type="molecule type" value="Genomic_DNA"/>
</dbReference>
<dbReference type="STRING" id="1797690.A3B23_00185"/>
<reference evidence="3 4" key="1">
    <citation type="journal article" date="2016" name="Nat. Commun.">
        <title>Thousands of microbial genomes shed light on interconnected biogeochemical processes in an aquifer system.</title>
        <authorList>
            <person name="Anantharaman K."/>
            <person name="Brown C.T."/>
            <person name="Hug L.A."/>
            <person name="Sharon I."/>
            <person name="Castelle C.J."/>
            <person name="Probst A.J."/>
            <person name="Thomas B.C."/>
            <person name="Singh A."/>
            <person name="Wilkins M.J."/>
            <person name="Karaoz U."/>
            <person name="Brodie E.L."/>
            <person name="Williams K.H."/>
            <person name="Hubbard S.S."/>
            <person name="Banfield J.F."/>
        </authorList>
    </citation>
    <scope>NUCLEOTIDE SEQUENCE [LARGE SCALE GENOMIC DNA]</scope>
</reference>
<dbReference type="Proteomes" id="UP000178744">
    <property type="component" value="Unassembled WGS sequence"/>
</dbReference>
<accession>A0A1G1Z7A1</accession>
<dbReference type="InterPro" id="IPR035901">
    <property type="entry name" value="GIY-YIG_endonuc_sf"/>
</dbReference>
<dbReference type="AlphaFoldDB" id="A0A1G1Z7A1"/>
<name>A0A1G1Z7A1_9BACT</name>
<evidence type="ECO:0000259" key="2">
    <source>
        <dbReference type="PROSITE" id="PS50164"/>
    </source>
</evidence>
<dbReference type="SUPFAM" id="SSF82771">
    <property type="entry name" value="GIY-YIG endonuclease"/>
    <property type="match status" value="1"/>
</dbReference>
<organism evidence="3 4">
    <name type="scientific">Candidatus Colwellbacteria bacterium RIFCSPLOWO2_01_FULL_48_10</name>
    <dbReference type="NCBI Taxonomy" id="1797690"/>
    <lineage>
        <taxon>Bacteria</taxon>
        <taxon>Candidatus Colwelliibacteriota</taxon>
    </lineage>
</organism>
<comment type="similarity">
    <text evidence="1">Belongs to the UPF0213 family.</text>
</comment>
<evidence type="ECO:0000313" key="3">
    <source>
        <dbReference type="EMBL" id="OGY60309.1"/>
    </source>
</evidence>
<proteinExistence type="inferred from homology"/>